<dbReference type="Proteomes" id="UP000030647">
    <property type="component" value="Unassembled WGS sequence"/>
</dbReference>
<dbReference type="SUPFAM" id="SSF53955">
    <property type="entry name" value="Lysozyme-like"/>
    <property type="match status" value="1"/>
</dbReference>
<dbReference type="HOGENOM" id="CLU_245409_0_0_9"/>
<evidence type="ECO:0000313" key="4">
    <source>
        <dbReference type="Proteomes" id="UP000030647"/>
    </source>
</evidence>
<dbReference type="eggNOG" id="COG3953">
    <property type="taxonomic scope" value="Bacteria"/>
</dbReference>
<dbReference type="eggNOG" id="COG5412">
    <property type="taxonomic scope" value="Bacteria"/>
</dbReference>
<feature type="compositionally biased region" description="Basic and acidic residues" evidence="1">
    <location>
        <begin position="39"/>
        <end position="71"/>
    </location>
</feature>
<dbReference type="NCBIfam" id="TIGR02675">
    <property type="entry name" value="tape_meas_nterm"/>
    <property type="match status" value="1"/>
</dbReference>
<evidence type="ECO:0000259" key="2">
    <source>
        <dbReference type="Pfam" id="PF20155"/>
    </source>
</evidence>
<reference evidence="4" key="1">
    <citation type="journal article" date="2013" name="Genome Announc.">
        <title>Whole-Genome Sequencing of Lactobacillus shenzhenensis Strain LY-73T.</title>
        <authorList>
            <person name="Lin Z."/>
            <person name="Liu Z."/>
            <person name="Yang R."/>
            <person name="Zou Y."/>
            <person name="Wan D."/>
            <person name="Chen J."/>
            <person name="Guo M."/>
            <person name="Zhao J."/>
            <person name="Fang C."/>
            <person name="Yang R."/>
            <person name="Liu F."/>
        </authorList>
    </citation>
    <scope>NUCLEOTIDE SEQUENCE [LARGE SCALE GENOMIC DNA]</scope>
    <source>
        <strain evidence="4">LY-73</strain>
    </source>
</reference>
<dbReference type="STRING" id="1231336.L248_2184"/>
<protein>
    <recommendedName>
        <fullName evidence="2">Tape measure protein N-terminal domain-containing protein</fullName>
    </recommendedName>
</protein>
<gene>
    <name evidence="3" type="ORF">L248_2184</name>
</gene>
<dbReference type="InterPro" id="IPR013491">
    <property type="entry name" value="Tape_meas_N"/>
</dbReference>
<organism evidence="3 4">
    <name type="scientific">Schleiferilactobacillus shenzhenensis LY-73</name>
    <dbReference type="NCBI Taxonomy" id="1231336"/>
    <lineage>
        <taxon>Bacteria</taxon>
        <taxon>Bacillati</taxon>
        <taxon>Bacillota</taxon>
        <taxon>Bacilli</taxon>
        <taxon>Lactobacillales</taxon>
        <taxon>Lactobacillaceae</taxon>
        <taxon>Schleiferilactobacillus</taxon>
    </lineage>
</organism>
<keyword evidence="4" id="KW-1185">Reference proteome</keyword>
<name>U4TQH2_9LACO</name>
<accession>U4TQH2</accession>
<dbReference type="EMBL" id="KI271614">
    <property type="protein sequence ID" value="ERL63767.1"/>
    <property type="molecule type" value="Genomic_DNA"/>
</dbReference>
<evidence type="ECO:0000313" key="3">
    <source>
        <dbReference type="EMBL" id="ERL63767.1"/>
    </source>
</evidence>
<evidence type="ECO:0000256" key="1">
    <source>
        <dbReference type="SAM" id="MobiDB-lite"/>
    </source>
</evidence>
<sequence>MSGASSAYKEQATAATNAAKASKDSISQVKADAAGAAKAIKDVPKQHATDFTAKTDTEKIKQYRSEAEKAGKPVKTPLSADDKASPVLQKYKENVESAEKSSTRFRDIVAGSFVGQAAVAGVNAIRNSLAGMTSDLSSSVATWSTFEQNMHNIGQSKEEIAGTEKQLQDYAAKTIYSANDMAATYSQLAAVGTKGTTQLVEGFGGLAAASNDPIQAMKTLSQQATQMAAKPKVQWQDFMLILQQSPAGMAAVAKTMGMSTGDLVKNVQAGKVATQDFFDAIKKTGTNANFNAMATQYKTMGDAMDGLRESLVQQLTPAWKMMSSVGIGAISGLSDKLSSIDFTSLASKAITMGKEIADQLKSLASLKDFIVPLIVVIGQTIETVFGMAWNVLKTFAMSFAANVETPLSKSKAADNVGKIKAAFDDFRQAIAPVMKAVGGFLGVLAGNAVSGILRTIQGISKGFTETGSSADDAKKKMDFSSVTKTIQGLSRGFNDWYQKMKPITSDLGEIFGIVVKGAWEAFSGILKSIGDAFGIAGSKASGSKGALATIKGMLDWLLQHKEALETVGKILVGMFAFKIATGALSTGVGLVGKLVDSVAGFKGMSGILDKVLKFTGLKNLQTTLTTVQGIYKTMQNMTGIGMGKGGAAGMGGAMNLGGSLQTMRSAGGFGGLSTLGKVATGAAGIGVAASSGLDLYSAIKEKNPTKKFEDYGKSAGTAIGGGIGLWFGGPLGAALGAEVGKVIGGWTGKGAKQAVDGWNRAAKGMKPPEGIGFNRMGYEAKHVSDTMVKAFDGVTSWLGKNWKGIGLLLVNPVAGAVKLLYDNNKGFKKWVDDIWKNVKGGFDTFAKNVKGAWKKIVDVGKNVLKGGASILKGILLAPFVLLVATVVGIGKLLKKPMEALWGGIQDVNKKYLAPIGKAMIKPFTDFGNWFTKDTKVGKAISKWSSGFMKDVKKMGLGDAIKKQFQDMSTAIGKSKFGKDWDKFWGDTNKTTTKWGKDFGKWWDKTSTSFGKGWNSYWGDVGDQFKDKWSGFHSGYDKFASGMNSWWDKYSTAFGKGWNGFWGNVGDWMKDKWSGFHSGYDKFTSGMNSWWDQFSSGFMKGWNSFWGGVGDMFKHTFGKIVDFAKDIMNGVIGFINGGISGVNWVINLFGGGKNTLHEIKKLANGTRQHEGGPALINDQPGPQYRELFRNPGEGWQYFDQRNVVVPDLKPGATVVPAKVSEPAIQSGQMPRYAGGVGDWLGKAAGAVGNAVGGAANWVSGKMSAFAGWAKDKVEGITDFLKHPLQNLEKVWDKAVSGLLPKAEFAQAFAPALGHKLLDSIVDPIKKLFEHQKGDLEAQSVAGQPKAAAAWLPTVKRLMQEMGANPPMGIDAEAAAFVREIARESGGNAGIKQTVWDKNMANGDPAMGLLQFIPSTFMSYAVPGHTNILNGEDQIRATINAYMHSGAWDRIGTGRQINFLANGGHFTTPTPALIAEDGDEFVINPSKPNAPSLLHGLVARMTEVHPKLDLSGYDANNNDDSSSVTDKLDRLIDLLTSIDGKDYSPILDLDDAHKKLSRKSLGERNIIAFEGGERQ</sequence>
<dbReference type="Pfam" id="PF20155">
    <property type="entry name" value="TMP_3"/>
    <property type="match status" value="1"/>
</dbReference>
<dbReference type="InterPro" id="IPR023346">
    <property type="entry name" value="Lysozyme-like_dom_sf"/>
</dbReference>
<feature type="region of interest" description="Disordered" evidence="1">
    <location>
        <begin position="1"/>
        <end position="87"/>
    </location>
</feature>
<proteinExistence type="predicted"/>
<feature type="domain" description="Tape measure protein N-terminal" evidence="2">
    <location>
        <begin position="139"/>
        <end position="313"/>
    </location>
</feature>